<evidence type="ECO:0000313" key="2">
    <source>
        <dbReference type="EMBL" id="MED6220498.1"/>
    </source>
</evidence>
<organism evidence="2 3">
    <name type="scientific">Stylosanthes scabra</name>
    <dbReference type="NCBI Taxonomy" id="79078"/>
    <lineage>
        <taxon>Eukaryota</taxon>
        <taxon>Viridiplantae</taxon>
        <taxon>Streptophyta</taxon>
        <taxon>Embryophyta</taxon>
        <taxon>Tracheophyta</taxon>
        <taxon>Spermatophyta</taxon>
        <taxon>Magnoliopsida</taxon>
        <taxon>eudicotyledons</taxon>
        <taxon>Gunneridae</taxon>
        <taxon>Pentapetalae</taxon>
        <taxon>rosids</taxon>
        <taxon>fabids</taxon>
        <taxon>Fabales</taxon>
        <taxon>Fabaceae</taxon>
        <taxon>Papilionoideae</taxon>
        <taxon>50 kb inversion clade</taxon>
        <taxon>dalbergioids sensu lato</taxon>
        <taxon>Dalbergieae</taxon>
        <taxon>Pterocarpus clade</taxon>
        <taxon>Stylosanthes</taxon>
    </lineage>
</organism>
<reference evidence="2 3" key="1">
    <citation type="journal article" date="2023" name="Plants (Basel)">
        <title>Bridging the Gap: Combining Genomics and Transcriptomics Approaches to Understand Stylosanthes scabra, an Orphan Legume from the Brazilian Caatinga.</title>
        <authorList>
            <person name="Ferreira-Neto J.R.C."/>
            <person name="da Silva M.D."/>
            <person name="Binneck E."/>
            <person name="de Melo N.F."/>
            <person name="da Silva R.H."/>
            <person name="de Melo A.L.T.M."/>
            <person name="Pandolfi V."/>
            <person name="Bustamante F.O."/>
            <person name="Brasileiro-Vidal A.C."/>
            <person name="Benko-Iseppon A.M."/>
        </authorList>
    </citation>
    <scope>NUCLEOTIDE SEQUENCE [LARGE SCALE GENOMIC DNA]</scope>
    <source>
        <tissue evidence="2">Leaves</tissue>
    </source>
</reference>
<keyword evidence="3" id="KW-1185">Reference proteome</keyword>
<accession>A0ABU6ZEX1</accession>
<name>A0ABU6ZEX1_9FABA</name>
<evidence type="ECO:0000313" key="3">
    <source>
        <dbReference type="Proteomes" id="UP001341840"/>
    </source>
</evidence>
<comment type="caution">
    <text evidence="2">The sequence shown here is derived from an EMBL/GenBank/DDBJ whole genome shotgun (WGS) entry which is preliminary data.</text>
</comment>
<feature type="region of interest" description="Disordered" evidence="1">
    <location>
        <begin position="1"/>
        <end position="27"/>
    </location>
</feature>
<protein>
    <submittedName>
        <fullName evidence="2">Uncharacterized protein</fullName>
    </submittedName>
</protein>
<gene>
    <name evidence="2" type="ORF">PIB30_045339</name>
</gene>
<dbReference type="EMBL" id="JASCZI010272136">
    <property type="protein sequence ID" value="MED6220498.1"/>
    <property type="molecule type" value="Genomic_DNA"/>
</dbReference>
<evidence type="ECO:0000256" key="1">
    <source>
        <dbReference type="SAM" id="MobiDB-lite"/>
    </source>
</evidence>
<sequence length="147" mass="16955">MAASFETAAPRTGHGRRDDGSAADDDGDRMRCRTSRDGLLVGGWCERLNEWWPLACVCWRPTEVVVEAGRRRYFCLPVVVLSVYGLWEVGWWSVREVVGNDLQERFKRDLLNNLGDTFDAMPHYHAYTSKICGFHQKRPLFPEKDTF</sequence>
<dbReference type="Proteomes" id="UP001341840">
    <property type="component" value="Unassembled WGS sequence"/>
</dbReference>
<proteinExistence type="predicted"/>